<keyword evidence="1" id="KW-0812">Transmembrane</keyword>
<sequence length="154" mass="15568">MSTREAGLLESSITLVTAVVVGVVSGITVVAAPPALTELVVLASDLAGTFYAGVLLGTMLGLFLAGFTAFLTYRVYRLQQVTTGEVSNDIGPGFAPTAAPEVTYSGASDPPWFDMYLVGVVTALVAAVLTPVVYAPLAAGVVGALGSARLFGGL</sequence>
<evidence type="ECO:0000313" key="3">
    <source>
        <dbReference type="Proteomes" id="UP001596395"/>
    </source>
</evidence>
<organism evidence="2 3">
    <name type="scientific">Halorubellus litoreus</name>
    <dbReference type="NCBI Taxonomy" id="755308"/>
    <lineage>
        <taxon>Archaea</taxon>
        <taxon>Methanobacteriati</taxon>
        <taxon>Methanobacteriota</taxon>
        <taxon>Stenosarchaea group</taxon>
        <taxon>Halobacteria</taxon>
        <taxon>Halobacteriales</taxon>
        <taxon>Halorubellaceae</taxon>
        <taxon>Halorubellus</taxon>
    </lineage>
</organism>
<name>A0ABD5VFV9_9EURY</name>
<reference evidence="2 3" key="1">
    <citation type="journal article" date="2019" name="Int. J. Syst. Evol. Microbiol.">
        <title>The Global Catalogue of Microorganisms (GCM) 10K type strain sequencing project: providing services to taxonomists for standard genome sequencing and annotation.</title>
        <authorList>
            <consortium name="The Broad Institute Genomics Platform"/>
            <consortium name="The Broad Institute Genome Sequencing Center for Infectious Disease"/>
            <person name="Wu L."/>
            <person name="Ma J."/>
        </authorList>
    </citation>
    <scope>NUCLEOTIDE SEQUENCE [LARGE SCALE GENOMIC DNA]</scope>
    <source>
        <strain evidence="2 3">GX26</strain>
    </source>
</reference>
<dbReference type="RefSeq" id="WP_336349521.1">
    <property type="nucleotide sequence ID" value="NZ_JAZAQL010000001.1"/>
</dbReference>
<keyword evidence="1" id="KW-1133">Transmembrane helix</keyword>
<proteinExistence type="predicted"/>
<gene>
    <name evidence="2" type="ORF">ACFQGB_06695</name>
</gene>
<dbReference type="EMBL" id="JBHSXN010000001">
    <property type="protein sequence ID" value="MFC6952548.1"/>
    <property type="molecule type" value="Genomic_DNA"/>
</dbReference>
<accession>A0ABD5VFV9</accession>
<feature type="transmembrane region" description="Helical" evidence="1">
    <location>
        <begin position="115"/>
        <end position="137"/>
    </location>
</feature>
<protein>
    <submittedName>
        <fullName evidence="2">Uncharacterized protein</fullName>
    </submittedName>
</protein>
<evidence type="ECO:0000313" key="2">
    <source>
        <dbReference type="EMBL" id="MFC6952548.1"/>
    </source>
</evidence>
<keyword evidence="3" id="KW-1185">Reference proteome</keyword>
<feature type="transmembrane region" description="Helical" evidence="1">
    <location>
        <begin position="48"/>
        <end position="71"/>
    </location>
</feature>
<comment type="caution">
    <text evidence="2">The sequence shown here is derived from an EMBL/GenBank/DDBJ whole genome shotgun (WGS) entry which is preliminary data.</text>
</comment>
<keyword evidence="1" id="KW-0472">Membrane</keyword>
<dbReference type="Proteomes" id="UP001596395">
    <property type="component" value="Unassembled WGS sequence"/>
</dbReference>
<feature type="transmembrane region" description="Helical" evidence="1">
    <location>
        <begin position="12"/>
        <end position="36"/>
    </location>
</feature>
<dbReference type="AlphaFoldDB" id="A0ABD5VFV9"/>
<evidence type="ECO:0000256" key="1">
    <source>
        <dbReference type="SAM" id="Phobius"/>
    </source>
</evidence>